<evidence type="ECO:0000256" key="1">
    <source>
        <dbReference type="SAM" id="Phobius"/>
    </source>
</evidence>
<keyword evidence="3" id="KW-1185">Reference proteome</keyword>
<gene>
    <name evidence="2" type="ORF">H1191_19240</name>
</gene>
<sequence>MNFIKNSLIIYQENWLKIILLGLFMVIPVQLINLFLSNYFLNLFDIYGIPVYGFFFILFFNVISLCLVQIPFICLSYEDIVNRTVKLSRVIVRTLEYSFPIYVLALIYALLVVVGSAMLLIPGILILIVLFLFPYVVIFKEKLWWSGFKEAFHFGKRHFLRIFAFIMIIQVIELAAASLAYFGTEMLAPWFLAHAFVQILINTLILPILVFTLSSYYTEKAQVC</sequence>
<keyword evidence="1" id="KW-0812">Transmembrane</keyword>
<keyword evidence="1" id="KW-1133">Transmembrane helix</keyword>
<proteinExistence type="predicted"/>
<dbReference type="Proteomes" id="UP000535491">
    <property type="component" value="Unassembled WGS sequence"/>
</dbReference>
<evidence type="ECO:0000313" key="2">
    <source>
        <dbReference type="EMBL" id="MBA4496402.1"/>
    </source>
</evidence>
<organism evidence="2 3">
    <name type="scientific">Paenactinomyces guangxiensis</name>
    <dbReference type="NCBI Taxonomy" id="1490290"/>
    <lineage>
        <taxon>Bacteria</taxon>
        <taxon>Bacillati</taxon>
        <taxon>Bacillota</taxon>
        <taxon>Bacilli</taxon>
        <taxon>Bacillales</taxon>
        <taxon>Thermoactinomycetaceae</taxon>
        <taxon>Paenactinomyces</taxon>
    </lineage>
</organism>
<name>A0A7W1WUT3_9BACL</name>
<feature type="transmembrane region" description="Helical" evidence="1">
    <location>
        <begin position="120"/>
        <end position="138"/>
    </location>
</feature>
<comment type="caution">
    <text evidence="2">The sequence shown here is derived from an EMBL/GenBank/DDBJ whole genome shotgun (WGS) entry which is preliminary data.</text>
</comment>
<feature type="transmembrane region" description="Helical" evidence="1">
    <location>
        <begin position="53"/>
        <end position="77"/>
    </location>
</feature>
<dbReference type="RefSeq" id="WP_181754794.1">
    <property type="nucleotide sequence ID" value="NZ_JACEIQ010000033.1"/>
</dbReference>
<feature type="transmembrane region" description="Helical" evidence="1">
    <location>
        <begin position="159"/>
        <end position="182"/>
    </location>
</feature>
<feature type="transmembrane region" description="Helical" evidence="1">
    <location>
        <begin position="97"/>
        <end position="114"/>
    </location>
</feature>
<feature type="transmembrane region" description="Helical" evidence="1">
    <location>
        <begin position="20"/>
        <end position="41"/>
    </location>
</feature>
<feature type="transmembrane region" description="Helical" evidence="1">
    <location>
        <begin position="188"/>
        <end position="211"/>
    </location>
</feature>
<dbReference type="EMBL" id="JACEIQ010000033">
    <property type="protein sequence ID" value="MBA4496402.1"/>
    <property type="molecule type" value="Genomic_DNA"/>
</dbReference>
<dbReference type="AlphaFoldDB" id="A0A7W1WUT3"/>
<keyword evidence="1" id="KW-0472">Membrane</keyword>
<accession>A0A7W1WUT3</accession>
<protein>
    <submittedName>
        <fullName evidence="2">Uncharacterized protein</fullName>
    </submittedName>
</protein>
<evidence type="ECO:0000313" key="3">
    <source>
        <dbReference type="Proteomes" id="UP000535491"/>
    </source>
</evidence>
<reference evidence="2 3" key="1">
    <citation type="submission" date="2020-07" db="EMBL/GenBank/DDBJ databases">
        <authorList>
            <person name="Feng H."/>
        </authorList>
    </citation>
    <scope>NUCLEOTIDE SEQUENCE [LARGE SCALE GENOMIC DNA]</scope>
    <source>
        <strain evidence="3">s-10</strain>
    </source>
</reference>